<dbReference type="InterPro" id="IPR015947">
    <property type="entry name" value="PUA-like_sf"/>
</dbReference>
<evidence type="ECO:0000313" key="1">
    <source>
        <dbReference type="EMBL" id="OHA04438.1"/>
    </source>
</evidence>
<dbReference type="Proteomes" id="UP000177982">
    <property type="component" value="Unassembled WGS sequence"/>
</dbReference>
<proteinExistence type="predicted"/>
<protein>
    <recommendedName>
        <fullName evidence="3">ASCH domain-containing protein</fullName>
    </recommendedName>
</protein>
<dbReference type="Gene3D" id="2.30.130.30">
    <property type="entry name" value="Hypothetical protein"/>
    <property type="match status" value="1"/>
</dbReference>
<name>A0A1G2KYA5_9BACT</name>
<sequence length="115" mass="13493">MQSKIHVLRFRAKNGDIFEAIRNGTKRVETRAASKKFRGIRAGDTLKLVCGKQSFEKKVKRVHLFRTIESLLRRYSVKAINPNVDSKEELVRLYYSFRGYRQAIKRYGLIAMELK</sequence>
<organism evidence="1 2">
    <name type="scientific">Candidatus Sungbacteria bacterium RIFCSPLOWO2_01_FULL_47_10</name>
    <dbReference type="NCBI Taxonomy" id="1802276"/>
    <lineage>
        <taxon>Bacteria</taxon>
        <taxon>Candidatus Sungiibacteriota</taxon>
    </lineage>
</organism>
<dbReference type="EMBL" id="MHQO01000079">
    <property type="protein sequence ID" value="OHA04438.1"/>
    <property type="molecule type" value="Genomic_DNA"/>
</dbReference>
<evidence type="ECO:0008006" key="3">
    <source>
        <dbReference type="Google" id="ProtNLM"/>
    </source>
</evidence>
<gene>
    <name evidence="1" type="ORF">A2934_00370</name>
</gene>
<comment type="caution">
    <text evidence="1">The sequence shown here is derived from an EMBL/GenBank/DDBJ whole genome shotgun (WGS) entry which is preliminary data.</text>
</comment>
<dbReference type="SUPFAM" id="SSF88697">
    <property type="entry name" value="PUA domain-like"/>
    <property type="match status" value="1"/>
</dbReference>
<dbReference type="AlphaFoldDB" id="A0A1G2KYA5"/>
<evidence type="ECO:0000313" key="2">
    <source>
        <dbReference type="Proteomes" id="UP000177982"/>
    </source>
</evidence>
<reference evidence="1 2" key="1">
    <citation type="journal article" date="2016" name="Nat. Commun.">
        <title>Thousands of microbial genomes shed light on interconnected biogeochemical processes in an aquifer system.</title>
        <authorList>
            <person name="Anantharaman K."/>
            <person name="Brown C.T."/>
            <person name="Hug L.A."/>
            <person name="Sharon I."/>
            <person name="Castelle C.J."/>
            <person name="Probst A.J."/>
            <person name="Thomas B.C."/>
            <person name="Singh A."/>
            <person name="Wilkins M.J."/>
            <person name="Karaoz U."/>
            <person name="Brodie E.L."/>
            <person name="Williams K.H."/>
            <person name="Hubbard S.S."/>
            <person name="Banfield J.F."/>
        </authorList>
    </citation>
    <scope>NUCLEOTIDE SEQUENCE [LARGE SCALE GENOMIC DNA]</scope>
</reference>
<accession>A0A1G2KYA5</accession>